<evidence type="ECO:0000313" key="3">
    <source>
        <dbReference type="Proteomes" id="UP000886874"/>
    </source>
</evidence>
<proteinExistence type="predicted"/>
<gene>
    <name evidence="2" type="ORF">IAA67_01670</name>
</gene>
<name>A0A9D0Z4E3_9FIRM</name>
<sequence>MATLSKADQTYLSASQQQEILALKKAWEQANAIGDEAGKKAANQQAEAIRASAGYQGGADGTGYTKIDTQAGGKSAQEVRQWVDNYEYTNYDAKNGWVNGYSSEMNLRSMANYIRQQMQANSDAWAAADEATRDYLHDQNVQLAEILREATGGATSTYNAETGRWETDNANLGYGYNVGQYNDLDWYKNFYRMTDEQIDAYRSDTSRYRNYVDQSLIRNWVDESSGYTGIYSQFVNGPYGQLLSGSKATIVNPTVYKDVIGDGFNEVDYTPQTDAQGNIVPRTPALKNNNSMTDYTRQFASYVDENGVIQPGTLLQANPAGARRRVQTTGSGSVGTGSGGSTGGSLDAWRQAAEQQAVNARDYAVDQAVAQLLQAEAEAMARFQTQRDQIEGETLNALDNSALYAETRGDRGGIGQAQYNTIQATAAQNRQAVNLAQSQLTAETAQQAAQLRAQGEFEKADDLLEIAQTYLLKLLEMEQWAAEYQLDTAKFQASLYQWQQEFQLSAAKALAQKEA</sequence>
<feature type="region of interest" description="Disordered" evidence="1">
    <location>
        <begin position="319"/>
        <end position="347"/>
    </location>
</feature>
<organism evidence="2 3">
    <name type="scientific">Candidatus Avoscillospira stercorigallinarum</name>
    <dbReference type="NCBI Taxonomy" id="2840708"/>
    <lineage>
        <taxon>Bacteria</taxon>
        <taxon>Bacillati</taxon>
        <taxon>Bacillota</taxon>
        <taxon>Clostridia</taxon>
        <taxon>Eubacteriales</taxon>
        <taxon>Oscillospiraceae</taxon>
        <taxon>Oscillospiraceae incertae sedis</taxon>
        <taxon>Candidatus Avoscillospira</taxon>
    </lineage>
</organism>
<dbReference type="AlphaFoldDB" id="A0A9D0Z4E3"/>
<evidence type="ECO:0000256" key="1">
    <source>
        <dbReference type="SAM" id="MobiDB-lite"/>
    </source>
</evidence>
<reference evidence="2" key="2">
    <citation type="journal article" date="2021" name="PeerJ">
        <title>Extensive microbial diversity within the chicken gut microbiome revealed by metagenomics and culture.</title>
        <authorList>
            <person name="Gilroy R."/>
            <person name="Ravi A."/>
            <person name="Getino M."/>
            <person name="Pursley I."/>
            <person name="Horton D.L."/>
            <person name="Alikhan N.F."/>
            <person name="Baker D."/>
            <person name="Gharbi K."/>
            <person name="Hall N."/>
            <person name="Watson M."/>
            <person name="Adriaenssens E.M."/>
            <person name="Foster-Nyarko E."/>
            <person name="Jarju S."/>
            <person name="Secka A."/>
            <person name="Antonio M."/>
            <person name="Oren A."/>
            <person name="Chaudhuri R.R."/>
            <person name="La Ragione R."/>
            <person name="Hildebrand F."/>
            <person name="Pallen M.J."/>
        </authorList>
    </citation>
    <scope>NUCLEOTIDE SEQUENCE</scope>
    <source>
        <strain evidence="2">ChiSjej2B20-13462</strain>
    </source>
</reference>
<dbReference type="Proteomes" id="UP000886874">
    <property type="component" value="Unassembled WGS sequence"/>
</dbReference>
<protein>
    <submittedName>
        <fullName evidence="2">Uncharacterized protein</fullName>
    </submittedName>
</protein>
<feature type="compositionally biased region" description="Gly residues" evidence="1">
    <location>
        <begin position="332"/>
        <end position="343"/>
    </location>
</feature>
<dbReference type="EMBL" id="DVFN01000021">
    <property type="protein sequence ID" value="HIQ69026.1"/>
    <property type="molecule type" value="Genomic_DNA"/>
</dbReference>
<reference evidence="2" key="1">
    <citation type="submission" date="2020-10" db="EMBL/GenBank/DDBJ databases">
        <authorList>
            <person name="Gilroy R."/>
        </authorList>
    </citation>
    <scope>NUCLEOTIDE SEQUENCE</scope>
    <source>
        <strain evidence="2">ChiSjej2B20-13462</strain>
    </source>
</reference>
<comment type="caution">
    <text evidence="2">The sequence shown here is derived from an EMBL/GenBank/DDBJ whole genome shotgun (WGS) entry which is preliminary data.</text>
</comment>
<accession>A0A9D0Z4E3</accession>
<evidence type="ECO:0000313" key="2">
    <source>
        <dbReference type="EMBL" id="HIQ69026.1"/>
    </source>
</evidence>